<dbReference type="CDD" id="cd02440">
    <property type="entry name" value="AdoMet_MTases"/>
    <property type="match status" value="2"/>
</dbReference>
<keyword evidence="1" id="KW-0812">Transmembrane</keyword>
<keyword evidence="1" id="KW-1133">Transmembrane helix</keyword>
<dbReference type="Proteomes" id="UP000034778">
    <property type="component" value="Unassembled WGS sequence"/>
</dbReference>
<dbReference type="PANTHER" id="PTHR43861">
    <property type="entry name" value="TRANS-ACONITATE 2-METHYLTRANSFERASE-RELATED"/>
    <property type="match status" value="1"/>
</dbReference>
<dbReference type="InterPro" id="IPR013216">
    <property type="entry name" value="Methyltransf_11"/>
</dbReference>
<keyword evidence="1" id="KW-0472">Membrane</keyword>
<dbReference type="Gene3D" id="3.40.50.150">
    <property type="entry name" value="Vaccinia Virus protein VP39"/>
    <property type="match status" value="2"/>
</dbReference>
<feature type="domain" description="Methyltransferase type 11" evidence="2">
    <location>
        <begin position="306"/>
        <end position="399"/>
    </location>
</feature>
<dbReference type="InterPro" id="IPR029063">
    <property type="entry name" value="SAM-dependent_MTases_sf"/>
</dbReference>
<reference evidence="3 4" key="1">
    <citation type="journal article" date="2015" name="Nature">
        <title>rRNA introns, odd ribosomes, and small enigmatic genomes across a large radiation of phyla.</title>
        <authorList>
            <person name="Brown C.T."/>
            <person name="Hug L.A."/>
            <person name="Thomas B.C."/>
            <person name="Sharon I."/>
            <person name="Castelle C.J."/>
            <person name="Singh A."/>
            <person name="Wilkins M.J."/>
            <person name="Williams K.H."/>
            <person name="Banfield J.F."/>
        </authorList>
    </citation>
    <scope>NUCLEOTIDE SEQUENCE [LARGE SCALE GENOMIC DNA]</scope>
</reference>
<sequence length="508" mass="59265">MNKKVVWVATPTFLYRNYLYQKIISKLPRNYKFLLIGTGSGYFLEILQKRGFQGTAIDISSESVSCVKKILDKNKIRVKKGDILNYQSKEKFDLIFSFEVIEHIKDDRKALSNMYKLLKPGGKLIFSVPAHMKAWGRMDEIGGHFRRYEKTSLTELLLKCGFNIENFWSYGFPFLNVIQRFSKTGMFVKNFNHGISVSEKTKKSGIRTDADPRFSFLYSNKILLYPFFLIMNFFIKTDLGFGYLVVADKKIKTKFSNILKSIHNNYAVFNDEVLDVKGRTMIARQIIKVVSIYRNNTIKPNLMKILDIGCSSGIITDYLSKEYGQVVGIDVDKESINSAKSKFKNKNLNFLVKDGSKTGFPDSSFDVIIANQIYYCFLRPKDFFDEVYRLLKPGGICYFGGRNKYTLWDAQYKLPLLSVMPRNLSDFMVKTTGRSEKFEAEYRTYWQLEKMCNKFIVEKITPKAIHNYKKFGFEKFKKYRLLFSSIPEFVWAILEPILPNFVWILKKM</sequence>
<dbReference type="Pfam" id="PF08241">
    <property type="entry name" value="Methyltransf_11"/>
    <property type="match status" value="1"/>
</dbReference>
<dbReference type="Pfam" id="PF13489">
    <property type="entry name" value="Methyltransf_23"/>
    <property type="match status" value="1"/>
</dbReference>
<accession>A0A0G0CQ12</accession>
<evidence type="ECO:0000256" key="1">
    <source>
        <dbReference type="SAM" id="Phobius"/>
    </source>
</evidence>
<keyword evidence="3" id="KW-0489">Methyltransferase</keyword>
<evidence type="ECO:0000259" key="2">
    <source>
        <dbReference type="Pfam" id="PF08241"/>
    </source>
</evidence>
<dbReference type="AlphaFoldDB" id="A0A0G0CQ12"/>
<dbReference type="SUPFAM" id="SSF53335">
    <property type="entry name" value="S-adenosyl-L-methionine-dependent methyltransferases"/>
    <property type="match status" value="2"/>
</dbReference>
<comment type="caution">
    <text evidence="3">The sequence shown here is derived from an EMBL/GenBank/DDBJ whole genome shotgun (WGS) entry which is preliminary data.</text>
</comment>
<organism evidence="3 4">
    <name type="scientific">Candidatus Woesebacteria bacterium GW2011_GWB1_33_22</name>
    <dbReference type="NCBI Taxonomy" id="1618566"/>
    <lineage>
        <taxon>Bacteria</taxon>
        <taxon>Candidatus Woeseibacteriota</taxon>
    </lineage>
</organism>
<dbReference type="PANTHER" id="PTHR43861:SF6">
    <property type="entry name" value="METHYLTRANSFERASE TYPE 11"/>
    <property type="match status" value="1"/>
</dbReference>
<proteinExistence type="predicted"/>
<gene>
    <name evidence="3" type="ORF">UR35_C0001G0054</name>
</gene>
<evidence type="ECO:0000313" key="3">
    <source>
        <dbReference type="EMBL" id="KKP45457.1"/>
    </source>
</evidence>
<feature type="transmembrane region" description="Helical" evidence="1">
    <location>
        <begin position="479"/>
        <end position="505"/>
    </location>
</feature>
<protein>
    <submittedName>
        <fullName evidence="3">Methyltransferase type 12</fullName>
    </submittedName>
</protein>
<dbReference type="EMBL" id="LBOW01000001">
    <property type="protein sequence ID" value="KKP45457.1"/>
    <property type="molecule type" value="Genomic_DNA"/>
</dbReference>
<keyword evidence="3" id="KW-0808">Transferase</keyword>
<dbReference type="STRING" id="1618566.UR35_C0001G0054"/>
<evidence type="ECO:0000313" key="4">
    <source>
        <dbReference type="Proteomes" id="UP000034778"/>
    </source>
</evidence>
<name>A0A0G0CQ12_9BACT</name>
<dbReference type="GO" id="GO:0008757">
    <property type="term" value="F:S-adenosylmethionine-dependent methyltransferase activity"/>
    <property type="evidence" value="ECO:0007669"/>
    <property type="project" value="InterPro"/>
</dbReference>
<feature type="transmembrane region" description="Helical" evidence="1">
    <location>
        <begin position="222"/>
        <end position="246"/>
    </location>
</feature>
<dbReference type="GO" id="GO:0032259">
    <property type="term" value="P:methylation"/>
    <property type="evidence" value="ECO:0007669"/>
    <property type="project" value="UniProtKB-KW"/>
</dbReference>